<dbReference type="PANTHER" id="PTHR43790">
    <property type="entry name" value="CARBOHYDRATE TRANSPORT ATP-BINDING PROTEIN MG119-RELATED"/>
    <property type="match status" value="1"/>
</dbReference>
<name>A0A6J7FI63_9ZZZZ</name>
<keyword evidence="3" id="KW-0547">Nucleotide-binding</keyword>
<evidence type="ECO:0000259" key="5">
    <source>
        <dbReference type="PROSITE" id="PS50893"/>
    </source>
</evidence>
<gene>
    <name evidence="6" type="ORF">UFOPK3564_00250</name>
</gene>
<keyword evidence="1" id="KW-0813">Transport</keyword>
<keyword evidence="2" id="KW-0677">Repeat</keyword>
<evidence type="ECO:0000256" key="3">
    <source>
        <dbReference type="ARBA" id="ARBA00022741"/>
    </source>
</evidence>
<evidence type="ECO:0000313" key="6">
    <source>
        <dbReference type="EMBL" id="CAB4895136.1"/>
    </source>
</evidence>
<accession>A0A6J7FI63</accession>
<dbReference type="PROSITE" id="PS00211">
    <property type="entry name" value="ABC_TRANSPORTER_1"/>
    <property type="match status" value="1"/>
</dbReference>
<dbReference type="GO" id="GO:0005524">
    <property type="term" value="F:ATP binding"/>
    <property type="evidence" value="ECO:0007669"/>
    <property type="project" value="UniProtKB-KW"/>
</dbReference>
<dbReference type="InterPro" id="IPR017871">
    <property type="entry name" value="ABC_transporter-like_CS"/>
</dbReference>
<feature type="domain" description="ABC transporter" evidence="5">
    <location>
        <begin position="15"/>
        <end position="255"/>
    </location>
</feature>
<keyword evidence="4" id="KW-0067">ATP-binding</keyword>
<dbReference type="InterPro" id="IPR027417">
    <property type="entry name" value="P-loop_NTPase"/>
</dbReference>
<dbReference type="CDD" id="cd03215">
    <property type="entry name" value="ABC_Carb_Monos_II"/>
    <property type="match status" value="1"/>
</dbReference>
<evidence type="ECO:0000256" key="2">
    <source>
        <dbReference type="ARBA" id="ARBA00022737"/>
    </source>
</evidence>
<dbReference type="EMBL" id="CAFBMK010000008">
    <property type="protein sequence ID" value="CAB4895136.1"/>
    <property type="molecule type" value="Genomic_DNA"/>
</dbReference>
<dbReference type="GO" id="GO:0016887">
    <property type="term" value="F:ATP hydrolysis activity"/>
    <property type="evidence" value="ECO:0007669"/>
    <property type="project" value="InterPro"/>
</dbReference>
<dbReference type="PANTHER" id="PTHR43790:SF9">
    <property type="entry name" value="GALACTOFURANOSE TRANSPORTER ATP-BINDING PROTEIN YTFR"/>
    <property type="match status" value="1"/>
</dbReference>
<organism evidence="6">
    <name type="scientific">freshwater metagenome</name>
    <dbReference type="NCBI Taxonomy" id="449393"/>
    <lineage>
        <taxon>unclassified sequences</taxon>
        <taxon>metagenomes</taxon>
        <taxon>ecological metagenomes</taxon>
    </lineage>
</organism>
<dbReference type="PROSITE" id="PS50893">
    <property type="entry name" value="ABC_TRANSPORTER_2"/>
    <property type="match status" value="2"/>
</dbReference>
<dbReference type="InterPro" id="IPR050107">
    <property type="entry name" value="ABC_carbohydrate_import_ATPase"/>
</dbReference>
<dbReference type="Pfam" id="PF00005">
    <property type="entry name" value="ABC_tran"/>
    <property type="match status" value="2"/>
</dbReference>
<dbReference type="AlphaFoldDB" id="A0A6J7FI63"/>
<dbReference type="SMART" id="SM00382">
    <property type="entry name" value="AAA"/>
    <property type="match status" value="2"/>
</dbReference>
<dbReference type="Gene3D" id="3.40.50.300">
    <property type="entry name" value="P-loop containing nucleotide triphosphate hydrolases"/>
    <property type="match status" value="2"/>
</dbReference>
<dbReference type="SUPFAM" id="SSF52540">
    <property type="entry name" value="P-loop containing nucleoside triphosphate hydrolases"/>
    <property type="match status" value="2"/>
</dbReference>
<dbReference type="InterPro" id="IPR003593">
    <property type="entry name" value="AAA+_ATPase"/>
</dbReference>
<evidence type="ECO:0000256" key="4">
    <source>
        <dbReference type="ARBA" id="ARBA00022840"/>
    </source>
</evidence>
<protein>
    <submittedName>
        <fullName evidence="6">Unannotated protein</fullName>
    </submittedName>
</protein>
<evidence type="ECO:0000256" key="1">
    <source>
        <dbReference type="ARBA" id="ARBA00022448"/>
    </source>
</evidence>
<feature type="domain" description="ABC transporter" evidence="5">
    <location>
        <begin position="251"/>
        <end position="509"/>
    </location>
</feature>
<reference evidence="6" key="1">
    <citation type="submission" date="2020-05" db="EMBL/GenBank/DDBJ databases">
        <authorList>
            <person name="Chiriac C."/>
            <person name="Salcher M."/>
            <person name="Ghai R."/>
            <person name="Kavagutti S V."/>
        </authorList>
    </citation>
    <scope>NUCLEOTIDE SEQUENCE</scope>
</reference>
<dbReference type="CDD" id="cd03216">
    <property type="entry name" value="ABC_Carb_Monos_I"/>
    <property type="match status" value="1"/>
</dbReference>
<dbReference type="InterPro" id="IPR003439">
    <property type="entry name" value="ABC_transporter-like_ATP-bd"/>
</dbReference>
<proteinExistence type="predicted"/>
<sequence length="511" mass="55004">MTQTTVQSPQTEASVRLEHLSKTFPGQRALDDVSLEIRRGEIHALVGQNGSGKSTLIKVLSGFHQPDDGASAWLSGEAVDLGGLSEQQLASMRFIHQDLALVPTLTVQENLHLGSSGRGLLAPFDRRRERAEVRELLKTFDLEVDPDAIVGELSPFEKAAVAIVRALGGASDDIALLVLDEPTAALGATETEQLFRTLRHINGLGVSILYVSHFLGEVLQIADRISVLRNGRNVCVLEAEGTTEQQLIARIVGSDVEKATPPTPPGADRDVLLQVDGLRAPGVLDASFDVAAGEVVGLTGLMGSGYEKVAECLAGARPFDGGAVVVQGVRFTRLDPATAVGAGMAAMPADRRGLGLIPTFTVAENLVLPDVGRNFRRGRIDRRAEEAEVRRWLEVCDVQPPDPERRIDQLSGGNQQKVMLAKALRLDPKVLVLAEPTQAVDIGAAASIRRLITELAERGHAIVVASSDPEELEELCHRVLVTRRGRIACELRGDDISEDRLVFECQFEGAQ</sequence>